<dbReference type="RefSeq" id="WP_101445752.1">
    <property type="nucleotide sequence ID" value="NZ_PJMU01000003.1"/>
</dbReference>
<dbReference type="EMBL" id="PJMU01000003">
    <property type="protein sequence ID" value="PKV63183.1"/>
    <property type="molecule type" value="Genomic_DNA"/>
</dbReference>
<gene>
    <name evidence="2" type="ORF">BD749_3022</name>
</gene>
<dbReference type="AlphaFoldDB" id="A0A2N3U8V5"/>
<evidence type="ECO:0000313" key="3">
    <source>
        <dbReference type="Proteomes" id="UP000233782"/>
    </source>
</evidence>
<feature type="domain" description="Spore protein YkvP/CgeB glycosyl transferase-like" evidence="1">
    <location>
        <begin position="198"/>
        <end position="343"/>
    </location>
</feature>
<comment type="caution">
    <text evidence="2">The sequence shown here is derived from an EMBL/GenBank/DDBJ whole genome shotgun (WGS) entry which is preliminary data.</text>
</comment>
<dbReference type="Gene3D" id="3.40.50.2000">
    <property type="entry name" value="Glycogen Phosphorylase B"/>
    <property type="match status" value="1"/>
</dbReference>
<evidence type="ECO:0000313" key="2">
    <source>
        <dbReference type="EMBL" id="PKV63183.1"/>
    </source>
</evidence>
<dbReference type="SUPFAM" id="SSF53756">
    <property type="entry name" value="UDP-Glycosyltransferase/glycogen phosphorylase"/>
    <property type="match status" value="1"/>
</dbReference>
<evidence type="ECO:0000259" key="1">
    <source>
        <dbReference type="Pfam" id="PF13524"/>
    </source>
</evidence>
<dbReference type="Proteomes" id="UP000233782">
    <property type="component" value="Unassembled WGS sequence"/>
</dbReference>
<sequence>MNIVILGLSITTSWGNGHATTYRNLVRALHANAHHILFLERELTHRTAPDLGEPDFCQLGTYASMEQLQQYTEQVREADMVIVGSSLTEGSAIGKWVIETAKGIKAFYDLDAPATLTELEGQGPAYLQAGLIPAFDLYLSCTGGPALELFEQKYGARMARPLYFSVDPALYHHEYREIKWDLGYLGAYSEDRQSTLQKLMVDAAAQWPAGRFAVAGTKYPEDMGWPGNITMLHHLTPVEHRDFFNSQRFALSIARAGTSRFGYTPSMRLFEAAACCTPVISDYWEGIETLFEPESEILITKSATETLRYLREICTSERKAIGTRARRNVMAHHTAAHRAHELETYVGELMTLGTTNEERLETVS</sequence>
<dbReference type="OrthoDB" id="9813806at2"/>
<reference evidence="2 3" key="1">
    <citation type="submission" date="2017-12" db="EMBL/GenBank/DDBJ databases">
        <title>Genomic Encyclopedia of Type Strains, Phase III (KMG-III): the genomes of soil and plant-associated and newly described type strains.</title>
        <authorList>
            <person name="Whitman W."/>
        </authorList>
    </citation>
    <scope>NUCLEOTIDE SEQUENCE [LARGE SCALE GENOMIC DNA]</scope>
    <source>
        <strain evidence="2 3">LP43</strain>
    </source>
</reference>
<protein>
    <submittedName>
        <fullName evidence="2">Spore maturation protein CgeB</fullName>
    </submittedName>
</protein>
<dbReference type="Pfam" id="PF13524">
    <property type="entry name" value="Glyco_trans_1_2"/>
    <property type="match status" value="1"/>
</dbReference>
<name>A0A2N3U8V5_9BACT</name>
<dbReference type="InterPro" id="IPR055259">
    <property type="entry name" value="YkvP/CgeB_Glyco_trans-like"/>
</dbReference>
<organism evidence="2 3">
    <name type="scientific">Pontibacter ramchanderi</name>
    <dbReference type="NCBI Taxonomy" id="1179743"/>
    <lineage>
        <taxon>Bacteria</taxon>
        <taxon>Pseudomonadati</taxon>
        <taxon>Bacteroidota</taxon>
        <taxon>Cytophagia</taxon>
        <taxon>Cytophagales</taxon>
        <taxon>Hymenobacteraceae</taxon>
        <taxon>Pontibacter</taxon>
    </lineage>
</organism>
<keyword evidence="3" id="KW-1185">Reference proteome</keyword>
<proteinExistence type="predicted"/>
<accession>A0A2N3U8V5</accession>